<evidence type="ECO:0000313" key="2">
    <source>
        <dbReference type="Proteomes" id="UP000230233"/>
    </source>
</evidence>
<keyword evidence="2" id="KW-1185">Reference proteome</keyword>
<dbReference type="EMBL" id="PDUG01000002">
    <property type="protein sequence ID" value="PIC47843.1"/>
    <property type="molecule type" value="Genomic_DNA"/>
</dbReference>
<gene>
    <name evidence="1" type="primary">Cnig_chr_II.g7046</name>
    <name evidence="1" type="ORF">B9Z55_007046</name>
</gene>
<dbReference type="PANTHER" id="PTHR31379:SF1">
    <property type="entry name" value="F-BOX C PROTEIN-RELATED"/>
    <property type="match status" value="1"/>
</dbReference>
<dbReference type="InterPro" id="IPR021942">
    <property type="entry name" value="DUF3557"/>
</dbReference>
<name>A0A2G5V7T4_9PELO</name>
<accession>A0A2G5V7T4</accession>
<dbReference type="Pfam" id="PF12078">
    <property type="entry name" value="DUF3557"/>
    <property type="match status" value="1"/>
</dbReference>
<sequence>MNGSLSYESLKTILLHTEANLRIKMNQQMPKIRCADRIVPLRINYLNIDDCSTTINNSSYTFGIYRNFQTEDIPRLVKIWNDSCGDQYDLDQYGFEISSYSSPILPGDVSFREENHIVLPMDTDTVEQIYKAELNNGLKPDVHDYISFNLLPFHYRRNNIRPPYSSFIRFTLKQEKKKRVEHYSYDIKLFEAAKELNRIIFDGRCRIQVNTFEMTGTGIVHRLPIGFKVSAKRMAIRLEHISRVASIMESTSACLKKLELVFMSKSFENLHHDVVRNAKKLLFQLEDFTVLSTALKNLPNEIIEIHFARRTPTAEQHYGFIQSWMLTEREIGSSYSFGLAEEKVGSRLLNLVRARSEITEQAERCVTIIKEERKRYEIILKENERGKTERFLWFFEVSFLGV</sequence>
<evidence type="ECO:0000313" key="1">
    <source>
        <dbReference type="EMBL" id="PIC47843.1"/>
    </source>
</evidence>
<organism evidence="1 2">
    <name type="scientific">Caenorhabditis nigoni</name>
    <dbReference type="NCBI Taxonomy" id="1611254"/>
    <lineage>
        <taxon>Eukaryota</taxon>
        <taxon>Metazoa</taxon>
        <taxon>Ecdysozoa</taxon>
        <taxon>Nematoda</taxon>
        <taxon>Chromadorea</taxon>
        <taxon>Rhabditida</taxon>
        <taxon>Rhabditina</taxon>
        <taxon>Rhabditomorpha</taxon>
        <taxon>Rhabditoidea</taxon>
        <taxon>Rhabditidae</taxon>
        <taxon>Peloderinae</taxon>
        <taxon>Caenorhabditis</taxon>
    </lineage>
</organism>
<reference evidence="2" key="1">
    <citation type="submission" date="2017-10" db="EMBL/GenBank/DDBJ databases">
        <title>Rapid genome shrinkage in a self-fertile nematode reveals novel sperm competition proteins.</title>
        <authorList>
            <person name="Yin D."/>
            <person name="Schwarz E.M."/>
            <person name="Thomas C.G."/>
            <person name="Felde R.L."/>
            <person name="Korf I.F."/>
            <person name="Cutter A.D."/>
            <person name="Schartner C.M."/>
            <person name="Ralston E.J."/>
            <person name="Meyer B.J."/>
            <person name="Haag E.S."/>
        </authorList>
    </citation>
    <scope>NUCLEOTIDE SEQUENCE [LARGE SCALE GENOMIC DNA]</scope>
    <source>
        <strain evidence="2">JU1422</strain>
    </source>
</reference>
<dbReference type="Proteomes" id="UP000230233">
    <property type="component" value="Chromosome II"/>
</dbReference>
<protein>
    <submittedName>
        <fullName evidence="1">Uncharacterized protein</fullName>
    </submittedName>
</protein>
<dbReference type="PANTHER" id="PTHR31379">
    <property type="entry name" value="F-BOX C PROTEIN-RELATED-RELATED"/>
    <property type="match status" value="1"/>
</dbReference>
<dbReference type="AlphaFoldDB" id="A0A2G5V7T4"/>
<proteinExistence type="predicted"/>
<comment type="caution">
    <text evidence="1">The sequence shown here is derived from an EMBL/GenBank/DDBJ whole genome shotgun (WGS) entry which is preliminary data.</text>
</comment>
<dbReference type="OrthoDB" id="5911039at2759"/>